<evidence type="ECO:0000256" key="1">
    <source>
        <dbReference type="ARBA" id="ARBA00000085"/>
    </source>
</evidence>
<comment type="subcellular location">
    <subcellularLocation>
        <location evidence="2">Membrane</location>
        <topology evidence="2">Multi-pass membrane protein</topology>
    </subcellularLocation>
</comment>
<proteinExistence type="predicted"/>
<keyword evidence="5" id="KW-0808">Transferase</keyword>
<evidence type="ECO:0000256" key="7">
    <source>
        <dbReference type="ARBA" id="ARBA00022741"/>
    </source>
</evidence>
<keyword evidence="16" id="KW-1185">Reference proteome</keyword>
<comment type="catalytic activity">
    <reaction evidence="1">
        <text>ATP + protein L-histidine = ADP + protein N-phospho-L-histidine.</text>
        <dbReference type="EC" id="2.7.13.3"/>
    </reaction>
</comment>
<dbReference type="Pfam" id="PF13493">
    <property type="entry name" value="DUF4118"/>
    <property type="match status" value="1"/>
</dbReference>
<evidence type="ECO:0000256" key="9">
    <source>
        <dbReference type="ARBA" id="ARBA00022840"/>
    </source>
</evidence>
<evidence type="ECO:0000256" key="12">
    <source>
        <dbReference type="ARBA" id="ARBA00023136"/>
    </source>
</evidence>
<sequence>MESLLLRLITVTPRYPAWVRYVLTLGLVGITFTAKLLLFDALDSYPLLLFIPAVFLASVIFDRGSGILATGASAVMAAAYFMPPPARSAVLPLIVFLATGLLLAAVTETLRKTLDRLSQAKSYGDVLLQELAHRTRNDLATIISILRLQARSDSNPAVQAAIASAVARVEVVAKVHDRLRVADSDLVDLAPYAENLCGVLADFHRGVRPIAIRLHCDSISVKSSQAGSIGLIVNELVTNAFKYAFPEGQSGTVDVNITAMNDQVVITVRDDGIGCPSEVKNGLGTRLINLLIVQMNGSMTRTPLPRGCEVQVVVSIGG</sequence>
<evidence type="ECO:0000256" key="2">
    <source>
        <dbReference type="ARBA" id="ARBA00004141"/>
    </source>
</evidence>
<dbReference type="InterPro" id="IPR036890">
    <property type="entry name" value="HATPase_C_sf"/>
</dbReference>
<dbReference type="EC" id="2.7.13.3" evidence="3"/>
<dbReference type="GO" id="GO:0005524">
    <property type="term" value="F:ATP binding"/>
    <property type="evidence" value="ECO:0007669"/>
    <property type="project" value="UniProtKB-KW"/>
</dbReference>
<evidence type="ECO:0000313" key="15">
    <source>
        <dbReference type="EMBL" id="TWI61338.1"/>
    </source>
</evidence>
<dbReference type="InterPro" id="IPR038318">
    <property type="entry name" value="KdpD_sf"/>
</dbReference>
<evidence type="ECO:0000256" key="13">
    <source>
        <dbReference type="SAM" id="Phobius"/>
    </source>
</evidence>
<dbReference type="RefSeq" id="WP_018644849.1">
    <property type="nucleotide sequence ID" value="NZ_VLLA01000026.1"/>
</dbReference>
<evidence type="ECO:0000256" key="6">
    <source>
        <dbReference type="ARBA" id="ARBA00022692"/>
    </source>
</evidence>
<keyword evidence="9" id="KW-0067">ATP-binding</keyword>
<feature type="transmembrane region" description="Helical" evidence="13">
    <location>
        <begin position="66"/>
        <end position="83"/>
    </location>
</feature>
<evidence type="ECO:0000256" key="5">
    <source>
        <dbReference type="ARBA" id="ARBA00022679"/>
    </source>
</evidence>
<evidence type="ECO:0000313" key="16">
    <source>
        <dbReference type="Proteomes" id="UP000316291"/>
    </source>
</evidence>
<dbReference type="InterPro" id="IPR011495">
    <property type="entry name" value="Sig_transdc_His_kin_sub2_dim/P"/>
</dbReference>
<keyword evidence="8 15" id="KW-0418">Kinase</keyword>
<dbReference type="SMART" id="SM00387">
    <property type="entry name" value="HATPase_c"/>
    <property type="match status" value="1"/>
</dbReference>
<dbReference type="GO" id="GO:0000160">
    <property type="term" value="P:phosphorelay signal transduction system"/>
    <property type="evidence" value="ECO:0007669"/>
    <property type="project" value="UniProtKB-KW"/>
</dbReference>
<dbReference type="GO" id="GO:0016020">
    <property type="term" value="C:membrane"/>
    <property type="evidence" value="ECO:0007669"/>
    <property type="project" value="UniProtKB-SubCell"/>
</dbReference>
<accession>A0A562QWW2</accession>
<dbReference type="InterPro" id="IPR025201">
    <property type="entry name" value="KdpD_TM"/>
</dbReference>
<keyword evidence="12 13" id="KW-0472">Membrane</keyword>
<dbReference type="PANTHER" id="PTHR41523">
    <property type="entry name" value="TWO-COMPONENT SYSTEM SENSOR PROTEIN"/>
    <property type="match status" value="1"/>
</dbReference>
<dbReference type="Pfam" id="PF02518">
    <property type="entry name" value="HATPase_c"/>
    <property type="match status" value="1"/>
</dbReference>
<feature type="transmembrane region" description="Helical" evidence="13">
    <location>
        <begin position="89"/>
        <end position="107"/>
    </location>
</feature>
<dbReference type="Pfam" id="PF07568">
    <property type="entry name" value="HisKA_2"/>
    <property type="match status" value="1"/>
</dbReference>
<dbReference type="Proteomes" id="UP000316291">
    <property type="component" value="Unassembled WGS sequence"/>
</dbReference>
<reference evidence="15 16" key="1">
    <citation type="journal article" date="2015" name="Stand. Genomic Sci.">
        <title>Genomic Encyclopedia of Bacterial and Archaeal Type Strains, Phase III: the genomes of soil and plant-associated and newly described type strains.</title>
        <authorList>
            <person name="Whitman W.B."/>
            <person name="Woyke T."/>
            <person name="Klenk H.P."/>
            <person name="Zhou Y."/>
            <person name="Lilburn T.G."/>
            <person name="Beck B.J."/>
            <person name="De Vos P."/>
            <person name="Vandamme P."/>
            <person name="Eisen J.A."/>
            <person name="Garrity G."/>
            <person name="Hugenholtz P."/>
            <person name="Kyrpides N.C."/>
        </authorList>
    </citation>
    <scope>NUCLEOTIDE SEQUENCE [LARGE SCALE GENOMIC DNA]</scope>
    <source>
        <strain evidence="15 16">CGMCC 1.10948</strain>
    </source>
</reference>
<evidence type="ECO:0000256" key="3">
    <source>
        <dbReference type="ARBA" id="ARBA00012438"/>
    </source>
</evidence>
<evidence type="ECO:0000256" key="4">
    <source>
        <dbReference type="ARBA" id="ARBA00022553"/>
    </source>
</evidence>
<dbReference type="AlphaFoldDB" id="A0A562QWW2"/>
<feature type="domain" description="Histidine kinase/HSP90-like ATPase" evidence="14">
    <location>
        <begin position="224"/>
        <end position="318"/>
    </location>
</feature>
<dbReference type="SUPFAM" id="SSF55874">
    <property type="entry name" value="ATPase domain of HSP90 chaperone/DNA topoisomerase II/histidine kinase"/>
    <property type="match status" value="1"/>
</dbReference>
<keyword evidence="7" id="KW-0547">Nucleotide-binding</keyword>
<keyword evidence="6 13" id="KW-0812">Transmembrane</keyword>
<evidence type="ECO:0000256" key="10">
    <source>
        <dbReference type="ARBA" id="ARBA00022989"/>
    </source>
</evidence>
<dbReference type="OrthoDB" id="7991996at2"/>
<dbReference type="Gene3D" id="3.30.565.10">
    <property type="entry name" value="Histidine kinase-like ATPase, C-terminal domain"/>
    <property type="match status" value="1"/>
</dbReference>
<dbReference type="PANTHER" id="PTHR41523:SF8">
    <property type="entry name" value="ETHYLENE RESPONSE SENSOR PROTEIN"/>
    <property type="match status" value="1"/>
</dbReference>
<keyword evidence="11" id="KW-0902">Two-component regulatory system</keyword>
<gene>
    <name evidence="15" type="ORF">IQ16_07216</name>
</gene>
<evidence type="ECO:0000256" key="8">
    <source>
        <dbReference type="ARBA" id="ARBA00022777"/>
    </source>
</evidence>
<feature type="transmembrane region" description="Helical" evidence="13">
    <location>
        <begin position="21"/>
        <end position="39"/>
    </location>
</feature>
<evidence type="ECO:0000259" key="14">
    <source>
        <dbReference type="SMART" id="SM00387"/>
    </source>
</evidence>
<organism evidence="15 16">
    <name type="scientific">Bradyrhizobium huanghuaihaiense</name>
    <dbReference type="NCBI Taxonomy" id="990078"/>
    <lineage>
        <taxon>Bacteria</taxon>
        <taxon>Pseudomonadati</taxon>
        <taxon>Pseudomonadota</taxon>
        <taxon>Alphaproteobacteria</taxon>
        <taxon>Hyphomicrobiales</taxon>
        <taxon>Nitrobacteraceae</taxon>
        <taxon>Bradyrhizobium</taxon>
    </lineage>
</organism>
<dbReference type="InterPro" id="IPR003594">
    <property type="entry name" value="HATPase_dom"/>
</dbReference>
<keyword evidence="10 13" id="KW-1133">Transmembrane helix</keyword>
<dbReference type="EMBL" id="VLLA01000026">
    <property type="protein sequence ID" value="TWI61338.1"/>
    <property type="molecule type" value="Genomic_DNA"/>
</dbReference>
<evidence type="ECO:0000256" key="11">
    <source>
        <dbReference type="ARBA" id="ARBA00023012"/>
    </source>
</evidence>
<dbReference type="Gene3D" id="1.20.120.620">
    <property type="entry name" value="Backbone structure of the membrane domain of e. Coli histidine kinase receptor kdpd"/>
    <property type="match status" value="1"/>
</dbReference>
<comment type="caution">
    <text evidence="15">The sequence shown here is derived from an EMBL/GenBank/DDBJ whole genome shotgun (WGS) entry which is preliminary data.</text>
</comment>
<name>A0A562QWW2_9BRAD</name>
<dbReference type="GO" id="GO:0004673">
    <property type="term" value="F:protein histidine kinase activity"/>
    <property type="evidence" value="ECO:0007669"/>
    <property type="project" value="UniProtKB-EC"/>
</dbReference>
<protein>
    <recommendedName>
        <fullName evidence="3">histidine kinase</fullName>
        <ecNumber evidence="3">2.7.13.3</ecNumber>
    </recommendedName>
</protein>
<keyword evidence="4" id="KW-0597">Phosphoprotein</keyword>